<organism evidence="2 3">
    <name type="scientific">Prorocentrum cordatum</name>
    <dbReference type="NCBI Taxonomy" id="2364126"/>
    <lineage>
        <taxon>Eukaryota</taxon>
        <taxon>Sar</taxon>
        <taxon>Alveolata</taxon>
        <taxon>Dinophyceae</taxon>
        <taxon>Prorocentrales</taxon>
        <taxon>Prorocentraceae</taxon>
        <taxon>Prorocentrum</taxon>
    </lineage>
</organism>
<keyword evidence="3" id="KW-1185">Reference proteome</keyword>
<feature type="compositionally biased region" description="Low complexity" evidence="1">
    <location>
        <begin position="1179"/>
        <end position="1189"/>
    </location>
</feature>
<feature type="region of interest" description="Disordered" evidence="1">
    <location>
        <begin position="316"/>
        <end position="340"/>
    </location>
</feature>
<feature type="compositionally biased region" description="Low complexity" evidence="1">
    <location>
        <begin position="1018"/>
        <end position="1030"/>
    </location>
</feature>
<reference evidence="2" key="1">
    <citation type="submission" date="2023-10" db="EMBL/GenBank/DDBJ databases">
        <authorList>
            <person name="Chen Y."/>
            <person name="Shah S."/>
            <person name="Dougan E. K."/>
            <person name="Thang M."/>
            <person name="Chan C."/>
        </authorList>
    </citation>
    <scope>NUCLEOTIDE SEQUENCE [LARGE SCALE GENOMIC DNA]</scope>
</reference>
<feature type="compositionally biased region" description="Gly residues" evidence="1">
    <location>
        <begin position="393"/>
        <end position="406"/>
    </location>
</feature>
<protein>
    <submittedName>
        <fullName evidence="2">Uncharacterized protein</fullName>
    </submittedName>
</protein>
<evidence type="ECO:0000313" key="3">
    <source>
        <dbReference type="Proteomes" id="UP001189429"/>
    </source>
</evidence>
<accession>A0ABN9UL95</accession>
<sequence>MRSKRLPAKLPAALCPRCSRAASRGALQLVQLMTADLAVEPTRRLRDLLAQQAAAEARADGRLIVIAAVVPWIDRASDPFSDRVTAPGPPARVAAVAADWTAHSFERAGLMRSGEMFLAVVAVEPRLKYKRKPVWSRQWVLAVKVDGTSCSMIVAGESILSVGVENDRLKVEVSCQGSFHNVTIVKAMARNALAKDRMNRNGLCGETVANAVTTEERTPAADDWVDVDWAGLVDGFQGYMMLPLPFVLVMPVVAHDSEPVLLVRNGQFRQLVRAGNNPLMARAASDQRHRFKAVERALRTEGARGEVFPRVGRLGRRARARRAGPGERSQRRGGGVPAGRTCRLLCGPSRCEPVAPRAAGAGGDARVLGAPRAGPAPPRRLRGEAGPLPGRGLAHGAGDGARGRGGAAASRRHALPPLPPRGFSGGHPQAALRGARALVLAVRREWLTGWLPCARHDRAQHFAVEEPCSPRSGDDVGHPRRGGHGMFMKLLFWSTILYTASAVMLTASGGGARLQVLEYALQHRSPQTLVGNVEEPSISAARKRVAWADTYDTDFLAKAPAAAADTIGKNMPAANSFEPIVDPIELGTGSRLSGSSCHCVSNPALPSEATFDSFLHTFGKRTLSKLDEKFLAGFELLSASNAKHLPTPFATSVKPVMDSLQSQVAKEIIDIRSGLGAAYDSHILTLGIREIADEKLLDTVDQILKLIEVDTKEMQQHIDSIEQHVQFLQGHEQYPDNRDGSPNVDNYFDTLLTHVKRDDCRNGVTKILNSLPEPHSGGWHSSDCQPPASGIQGTAVADSPKPLTQSETTALPMPFKTLTTPLPTASAELNFDEAADAEATQSETDELLTPSGTYELQQQIAYELELDEIEFNSELERVEPKNVCYDASGFLDIYFGSLLAHIQKVDCCDDCTKVLDSIDLRMPQPGLKQQTAYELAPDELEPDGLQQPPAYDELDEFDERALQSEFGQLFSPSEIDEFNRHFESDEFLRGSTCHVDDGGSLLQAAADLGSTAPEARELAGASEAAPAPAAGRGGTLCSLAPKGELAPEVAAFLRVTANSTQLERLLSQEWVQACASGATDAGLVSQLREVVHAFAVAPSAAPMKTQSDKAVQNLSREDPEADCSVLRSQLRDWGVSFPERVLDYGCGFGDSLAAMGSAASAGTTWASTCRTCARTRTRSSSSSCSWTSPTPAPSRARYLQGA</sequence>
<feature type="compositionally biased region" description="Low complexity" evidence="1">
    <location>
        <begin position="356"/>
        <end position="373"/>
    </location>
</feature>
<gene>
    <name evidence="2" type="ORF">PCOR1329_LOCUS49153</name>
</gene>
<proteinExistence type="predicted"/>
<evidence type="ECO:0000256" key="1">
    <source>
        <dbReference type="SAM" id="MobiDB-lite"/>
    </source>
</evidence>
<dbReference type="Proteomes" id="UP001189429">
    <property type="component" value="Unassembled WGS sequence"/>
</dbReference>
<evidence type="ECO:0000313" key="2">
    <source>
        <dbReference type="EMBL" id="CAK0860091.1"/>
    </source>
</evidence>
<dbReference type="EMBL" id="CAUYUJ010015948">
    <property type="protein sequence ID" value="CAK0860091.1"/>
    <property type="molecule type" value="Genomic_DNA"/>
</dbReference>
<name>A0ABN9UL95_9DINO</name>
<feature type="region of interest" description="Disordered" evidence="1">
    <location>
        <begin position="1013"/>
        <end position="1032"/>
    </location>
</feature>
<feature type="region of interest" description="Disordered" evidence="1">
    <location>
        <begin position="771"/>
        <end position="808"/>
    </location>
</feature>
<feature type="region of interest" description="Disordered" evidence="1">
    <location>
        <begin position="356"/>
        <end position="429"/>
    </location>
</feature>
<feature type="region of interest" description="Disordered" evidence="1">
    <location>
        <begin position="1179"/>
        <end position="1202"/>
    </location>
</feature>
<comment type="caution">
    <text evidence="2">The sequence shown here is derived from an EMBL/GenBank/DDBJ whole genome shotgun (WGS) entry which is preliminary data.</text>
</comment>